<protein>
    <submittedName>
        <fullName evidence="1">Uncharacterized protein</fullName>
    </submittedName>
</protein>
<dbReference type="AlphaFoldDB" id="A0AA41YX04"/>
<evidence type="ECO:0000313" key="1">
    <source>
        <dbReference type="EMBL" id="MCW3476892.1"/>
    </source>
</evidence>
<sequence>MKILKPRSAARPSAEEALRITALQTPSLPPAQIASPDRPTTLNLRLRSSTVAALTAQARAEGLTQKQVVCRALAAAGLAVAPADLEDRTPRRRE</sequence>
<name>A0AA41YX04_9PROT</name>
<proteinExistence type="predicted"/>
<organism evidence="1 2">
    <name type="scientific">Limobrevibacterium gyesilva</name>
    <dbReference type="NCBI Taxonomy" id="2991712"/>
    <lineage>
        <taxon>Bacteria</taxon>
        <taxon>Pseudomonadati</taxon>
        <taxon>Pseudomonadota</taxon>
        <taxon>Alphaproteobacteria</taxon>
        <taxon>Acetobacterales</taxon>
        <taxon>Acetobacteraceae</taxon>
        <taxon>Limobrevibacterium</taxon>
    </lineage>
</organism>
<accession>A0AA41YX04</accession>
<dbReference type="Proteomes" id="UP001165679">
    <property type="component" value="Unassembled WGS sequence"/>
</dbReference>
<reference evidence="1" key="1">
    <citation type="submission" date="2022-09" db="EMBL/GenBank/DDBJ databases">
        <title>Rhodovastum sp. nov. RN2-1 isolated from soil in Seongnam, South Korea.</title>
        <authorList>
            <person name="Le N.T."/>
        </authorList>
    </citation>
    <scope>NUCLEOTIDE SEQUENCE</scope>
    <source>
        <strain evidence="1">RN2-1</strain>
    </source>
</reference>
<gene>
    <name evidence="1" type="ORF">OL599_20195</name>
</gene>
<reference evidence="1" key="2">
    <citation type="submission" date="2022-10" db="EMBL/GenBank/DDBJ databases">
        <authorList>
            <person name="Trinh H.N."/>
        </authorList>
    </citation>
    <scope>NUCLEOTIDE SEQUENCE</scope>
    <source>
        <strain evidence="1">RN2-1</strain>
    </source>
</reference>
<dbReference type="RefSeq" id="WP_264715745.1">
    <property type="nucleotide sequence ID" value="NZ_JAPDNT010000026.1"/>
</dbReference>
<keyword evidence="2" id="KW-1185">Reference proteome</keyword>
<dbReference type="EMBL" id="JAPDNT010000026">
    <property type="protein sequence ID" value="MCW3476892.1"/>
    <property type="molecule type" value="Genomic_DNA"/>
</dbReference>
<comment type="caution">
    <text evidence="1">The sequence shown here is derived from an EMBL/GenBank/DDBJ whole genome shotgun (WGS) entry which is preliminary data.</text>
</comment>
<evidence type="ECO:0000313" key="2">
    <source>
        <dbReference type="Proteomes" id="UP001165679"/>
    </source>
</evidence>